<evidence type="ECO:0000256" key="1">
    <source>
        <dbReference type="SAM" id="MobiDB-lite"/>
    </source>
</evidence>
<accession>Q6K639</accession>
<evidence type="ECO:0000313" key="2">
    <source>
        <dbReference type="EMBL" id="BAD19682.1"/>
    </source>
</evidence>
<feature type="region of interest" description="Disordered" evidence="1">
    <location>
        <begin position="1"/>
        <end position="86"/>
    </location>
</feature>
<feature type="compositionally biased region" description="Polar residues" evidence="1">
    <location>
        <begin position="73"/>
        <end position="86"/>
    </location>
</feature>
<protein>
    <submittedName>
        <fullName evidence="2">Uncharacterized protein</fullName>
    </submittedName>
</protein>
<reference evidence="3" key="1">
    <citation type="journal article" date="2005" name="Nature">
        <title>The map-based sequence of the rice genome.</title>
        <authorList>
            <consortium name="International rice genome sequencing project (IRGSP)"/>
            <person name="Matsumoto T."/>
            <person name="Wu J."/>
            <person name="Kanamori H."/>
            <person name="Katayose Y."/>
            <person name="Fujisawa M."/>
            <person name="Namiki N."/>
            <person name="Mizuno H."/>
            <person name="Yamamoto K."/>
            <person name="Antonio B.A."/>
            <person name="Baba T."/>
            <person name="Sakata K."/>
            <person name="Nagamura Y."/>
            <person name="Aoki H."/>
            <person name="Arikawa K."/>
            <person name="Arita K."/>
            <person name="Bito T."/>
            <person name="Chiden Y."/>
            <person name="Fujitsuka N."/>
            <person name="Fukunaka R."/>
            <person name="Hamada M."/>
            <person name="Harada C."/>
            <person name="Hayashi A."/>
            <person name="Hijishita S."/>
            <person name="Honda M."/>
            <person name="Hosokawa S."/>
            <person name="Ichikawa Y."/>
            <person name="Idonuma A."/>
            <person name="Iijima M."/>
            <person name="Ikeda M."/>
            <person name="Ikeno M."/>
            <person name="Ito K."/>
            <person name="Ito S."/>
            <person name="Ito T."/>
            <person name="Ito Y."/>
            <person name="Ito Y."/>
            <person name="Iwabuchi A."/>
            <person name="Kamiya K."/>
            <person name="Karasawa W."/>
            <person name="Kurita K."/>
            <person name="Katagiri S."/>
            <person name="Kikuta A."/>
            <person name="Kobayashi H."/>
            <person name="Kobayashi N."/>
            <person name="Machita K."/>
            <person name="Maehara T."/>
            <person name="Masukawa M."/>
            <person name="Mizubayashi T."/>
            <person name="Mukai Y."/>
            <person name="Nagasaki H."/>
            <person name="Nagata Y."/>
            <person name="Naito S."/>
            <person name="Nakashima M."/>
            <person name="Nakama Y."/>
            <person name="Nakamichi Y."/>
            <person name="Nakamura M."/>
            <person name="Meguro A."/>
            <person name="Negishi M."/>
            <person name="Ohta I."/>
            <person name="Ohta T."/>
            <person name="Okamoto M."/>
            <person name="Ono N."/>
            <person name="Saji S."/>
            <person name="Sakaguchi M."/>
            <person name="Sakai K."/>
            <person name="Shibata M."/>
            <person name="Shimokawa T."/>
            <person name="Song J."/>
            <person name="Takazaki Y."/>
            <person name="Terasawa K."/>
            <person name="Tsugane M."/>
            <person name="Tsuji K."/>
            <person name="Ueda S."/>
            <person name="Waki K."/>
            <person name="Yamagata H."/>
            <person name="Yamamoto M."/>
            <person name="Yamamoto S."/>
            <person name="Yamane H."/>
            <person name="Yoshiki S."/>
            <person name="Yoshihara R."/>
            <person name="Yukawa K."/>
            <person name="Zhong H."/>
            <person name="Yano M."/>
            <person name="Yuan Q."/>
            <person name="Ouyang S."/>
            <person name="Liu J."/>
            <person name="Jones K.M."/>
            <person name="Gansberger K."/>
            <person name="Moffat K."/>
            <person name="Hill J."/>
            <person name="Bera J."/>
            <person name="Fadrosh D."/>
            <person name="Jin S."/>
            <person name="Johri S."/>
            <person name="Kim M."/>
            <person name="Overton L."/>
            <person name="Reardon M."/>
            <person name="Tsitrin T."/>
            <person name="Vuong H."/>
            <person name="Weaver B."/>
            <person name="Ciecko A."/>
            <person name="Tallon L."/>
            <person name="Jackson J."/>
            <person name="Pai G."/>
            <person name="Aken S.V."/>
            <person name="Utterback T."/>
            <person name="Reidmuller S."/>
            <person name="Feldblyum T."/>
            <person name="Hsiao J."/>
            <person name="Zismann V."/>
            <person name="Iobst S."/>
            <person name="de Vazeille A.R."/>
            <person name="Buell C.R."/>
            <person name="Ying K."/>
            <person name="Li Y."/>
            <person name="Lu T."/>
            <person name="Huang Y."/>
            <person name="Zhao Q."/>
            <person name="Feng Q."/>
            <person name="Zhang L."/>
            <person name="Zhu J."/>
            <person name="Weng Q."/>
            <person name="Mu J."/>
            <person name="Lu Y."/>
            <person name="Fan D."/>
            <person name="Liu Y."/>
            <person name="Guan J."/>
            <person name="Zhang Y."/>
            <person name="Yu S."/>
            <person name="Liu X."/>
            <person name="Zhang Y."/>
            <person name="Hong G."/>
            <person name="Han B."/>
            <person name="Choisne N."/>
            <person name="Demange N."/>
            <person name="Orjeda G."/>
            <person name="Samain S."/>
            <person name="Cattolico L."/>
            <person name="Pelletier E."/>
            <person name="Couloux A."/>
            <person name="Segurens B."/>
            <person name="Wincker P."/>
            <person name="D'Hont A."/>
            <person name="Scarpelli C."/>
            <person name="Weissenbach J."/>
            <person name="Salanoubat M."/>
            <person name="Quetier F."/>
            <person name="Yu Y."/>
            <person name="Kim H.R."/>
            <person name="Rambo T."/>
            <person name="Currie J."/>
            <person name="Collura K."/>
            <person name="Luo M."/>
            <person name="Yang T."/>
            <person name="Ammiraju J.S.S."/>
            <person name="Engler F."/>
            <person name="Soderlund C."/>
            <person name="Wing R.A."/>
            <person name="Palmer L.E."/>
            <person name="de la Bastide M."/>
            <person name="Spiegel L."/>
            <person name="Nascimento L."/>
            <person name="Zutavern T."/>
            <person name="O'Shaughnessy A."/>
            <person name="Dike S."/>
            <person name="Dedhia N."/>
            <person name="Preston R."/>
            <person name="Balija V."/>
            <person name="McCombie W.R."/>
            <person name="Chow T."/>
            <person name="Chen H."/>
            <person name="Chung M."/>
            <person name="Chen C."/>
            <person name="Shaw J."/>
            <person name="Wu H."/>
            <person name="Hsiao K."/>
            <person name="Chao Y."/>
            <person name="Chu M."/>
            <person name="Cheng C."/>
            <person name="Hour A."/>
            <person name="Lee P."/>
            <person name="Lin S."/>
            <person name="Lin Y."/>
            <person name="Liou J."/>
            <person name="Liu S."/>
            <person name="Hsing Y."/>
            <person name="Raghuvanshi S."/>
            <person name="Mohanty A."/>
            <person name="Bharti A.K."/>
            <person name="Gaur A."/>
            <person name="Gupta V."/>
            <person name="Kumar D."/>
            <person name="Ravi V."/>
            <person name="Vij S."/>
            <person name="Kapur A."/>
            <person name="Khurana P."/>
            <person name="Khurana P."/>
            <person name="Khurana J.P."/>
            <person name="Tyagi A.K."/>
            <person name="Gaikwad K."/>
            <person name="Singh A."/>
            <person name="Dalal V."/>
            <person name="Srivastava S."/>
            <person name="Dixit A."/>
            <person name="Pal A.K."/>
            <person name="Ghazi I.A."/>
            <person name="Yadav M."/>
            <person name="Pandit A."/>
            <person name="Bhargava A."/>
            <person name="Sureshbabu K."/>
            <person name="Batra K."/>
            <person name="Sharma T.R."/>
            <person name="Mohapatra T."/>
            <person name="Singh N.K."/>
            <person name="Messing J."/>
            <person name="Nelson A.B."/>
            <person name="Fuks G."/>
            <person name="Kavchok S."/>
            <person name="Keizer G."/>
            <person name="Linton E."/>
            <person name="Llaca V."/>
            <person name="Song R."/>
            <person name="Tanyolac B."/>
            <person name="Young S."/>
            <person name="Ho-Il K."/>
            <person name="Hahn J.H."/>
            <person name="Sangsakoo G."/>
            <person name="Vanavichit A."/>
            <person name="de Mattos Luiz.A.T."/>
            <person name="Zimmer P.D."/>
            <person name="Malone G."/>
            <person name="Dellagostin O."/>
            <person name="de Oliveira A.C."/>
            <person name="Bevan M."/>
            <person name="Bancroft I."/>
            <person name="Minx P."/>
            <person name="Cordum H."/>
            <person name="Wilson R."/>
            <person name="Cheng Z."/>
            <person name="Jin W."/>
            <person name="Jiang J."/>
            <person name="Leong S.A."/>
            <person name="Iwama H."/>
            <person name="Gojobori T."/>
            <person name="Itoh T."/>
            <person name="Niimura Y."/>
            <person name="Fujii Y."/>
            <person name="Habara T."/>
            <person name="Sakai H."/>
            <person name="Sato Y."/>
            <person name="Wilson G."/>
            <person name="Kumar K."/>
            <person name="McCouch S."/>
            <person name="Juretic N."/>
            <person name="Hoen D."/>
            <person name="Wright S."/>
            <person name="Bruskiewich R."/>
            <person name="Bureau T."/>
            <person name="Miyao A."/>
            <person name="Hirochika H."/>
            <person name="Nishikawa T."/>
            <person name="Kadowaki K."/>
            <person name="Sugiura M."/>
            <person name="Burr B."/>
            <person name="Sasaki T."/>
        </authorList>
    </citation>
    <scope>NUCLEOTIDE SEQUENCE [LARGE SCALE GENOMIC DNA]</scope>
    <source>
        <strain evidence="3">cv. Nipponbare</strain>
    </source>
</reference>
<feature type="compositionally biased region" description="Basic and acidic residues" evidence="1">
    <location>
        <begin position="1"/>
        <end position="16"/>
    </location>
</feature>
<dbReference type="EMBL" id="AP005286">
    <property type="protein sequence ID" value="BAD19682.1"/>
    <property type="molecule type" value="Genomic_DNA"/>
</dbReference>
<reference evidence="3" key="2">
    <citation type="journal article" date="2008" name="Nucleic Acids Res.">
        <title>The rice annotation project database (RAP-DB): 2008 update.</title>
        <authorList>
            <consortium name="The rice annotation project (RAP)"/>
        </authorList>
    </citation>
    <scope>GENOME REANNOTATION</scope>
    <source>
        <strain evidence="3">cv. Nipponbare</strain>
    </source>
</reference>
<gene>
    <name evidence="2" type="primary">OJ1004_A05.14</name>
</gene>
<sequence length="86" mass="9112">MIDSTRKEAVIADAAKRSSSPPRPLSGGVDRVHGDGGLEPSSADGIKPSPSQARKIRSTPDLLRFHAGHPSHQLLTSSSSEAIHHR</sequence>
<evidence type="ECO:0000313" key="3">
    <source>
        <dbReference type="Proteomes" id="UP000000763"/>
    </source>
</evidence>
<dbReference type="AlphaFoldDB" id="Q6K639"/>
<dbReference type="Proteomes" id="UP000000763">
    <property type="component" value="Chromosome 2"/>
</dbReference>
<organism evidence="2 3">
    <name type="scientific">Oryza sativa subsp. japonica</name>
    <name type="common">Rice</name>
    <dbReference type="NCBI Taxonomy" id="39947"/>
    <lineage>
        <taxon>Eukaryota</taxon>
        <taxon>Viridiplantae</taxon>
        <taxon>Streptophyta</taxon>
        <taxon>Embryophyta</taxon>
        <taxon>Tracheophyta</taxon>
        <taxon>Spermatophyta</taxon>
        <taxon>Magnoliopsida</taxon>
        <taxon>Liliopsida</taxon>
        <taxon>Poales</taxon>
        <taxon>Poaceae</taxon>
        <taxon>BOP clade</taxon>
        <taxon>Oryzoideae</taxon>
        <taxon>Oryzeae</taxon>
        <taxon>Oryzinae</taxon>
        <taxon>Oryza</taxon>
        <taxon>Oryza sativa</taxon>
    </lineage>
</organism>
<name>Q6K639_ORYSJ</name>
<proteinExistence type="predicted"/>